<reference evidence="11 12" key="1">
    <citation type="submission" date="2016-10" db="EMBL/GenBank/DDBJ databases">
        <authorList>
            <person name="de Groot N.N."/>
        </authorList>
    </citation>
    <scope>NUCLEOTIDE SEQUENCE [LARGE SCALE GENOMIC DNA]</scope>
    <source>
        <strain evidence="11 12">DSM 19012</strain>
    </source>
</reference>
<comment type="catalytic activity">
    <reaction evidence="10">
        <text>7,8-dihydroneopterin 3'-triphosphate + H2O = 6-carboxy-5,6,7,8-tetrahydropterin + triphosphate + acetaldehyde + 2 H(+)</text>
        <dbReference type="Rhea" id="RHEA:27966"/>
        <dbReference type="ChEBI" id="CHEBI:15343"/>
        <dbReference type="ChEBI" id="CHEBI:15377"/>
        <dbReference type="ChEBI" id="CHEBI:15378"/>
        <dbReference type="ChEBI" id="CHEBI:18036"/>
        <dbReference type="ChEBI" id="CHEBI:58462"/>
        <dbReference type="ChEBI" id="CHEBI:61032"/>
        <dbReference type="EC" id="4.1.2.50"/>
    </reaction>
</comment>
<dbReference type="RefSeq" id="WP_010527715.1">
    <property type="nucleotide sequence ID" value="NZ_AFSL01000060.1"/>
</dbReference>
<comment type="similarity">
    <text evidence="3">Belongs to the PTPS family. QueD subfamily.</text>
</comment>
<dbReference type="eggNOG" id="COG0720">
    <property type="taxonomic scope" value="Bacteria"/>
</dbReference>
<comment type="cofactor">
    <cofactor evidence="1">
        <name>Zn(2+)</name>
        <dbReference type="ChEBI" id="CHEBI:29105"/>
    </cofactor>
</comment>
<evidence type="ECO:0000256" key="2">
    <source>
        <dbReference type="ARBA" id="ARBA00005061"/>
    </source>
</evidence>
<evidence type="ECO:0000256" key="1">
    <source>
        <dbReference type="ARBA" id="ARBA00001947"/>
    </source>
</evidence>
<comment type="pathway">
    <text evidence="2">Purine metabolism; 7-cyano-7-deazaguanine biosynthesis.</text>
</comment>
<accession>A0A1I2CZJ7</accession>
<evidence type="ECO:0000256" key="7">
    <source>
        <dbReference type="ARBA" id="ARBA00022833"/>
    </source>
</evidence>
<sequence length="149" mass="17405">MSKIRLTKEFRFEMAHALWNYDGLCKHIHGHSYILQVTVIGQPNDNEKDPKCGMVMDFGDLKKIVKEEIVEKLDHAIVLNQKARNQHLFEIPQMFDKIHFVPYQPTCENLLLDFAQKIQARLPENIALHKLKLNETANSFAEWYASDNL</sequence>
<gene>
    <name evidence="11" type="ORF">SAMN05444380_11762</name>
</gene>
<evidence type="ECO:0000313" key="12">
    <source>
        <dbReference type="Proteomes" id="UP000181976"/>
    </source>
</evidence>
<evidence type="ECO:0000256" key="5">
    <source>
        <dbReference type="ARBA" id="ARBA00018141"/>
    </source>
</evidence>
<keyword evidence="8" id="KW-0456">Lyase</keyword>
<evidence type="ECO:0000256" key="3">
    <source>
        <dbReference type="ARBA" id="ARBA00008900"/>
    </source>
</evidence>
<dbReference type="SUPFAM" id="SSF55620">
    <property type="entry name" value="Tetrahydrobiopterin biosynthesis enzymes-like"/>
    <property type="match status" value="1"/>
</dbReference>
<protein>
    <recommendedName>
        <fullName evidence="5">6-carboxy-5,6,7,8-tetrahydropterin synthase</fullName>
        <ecNumber evidence="4">4.1.2.50</ecNumber>
    </recommendedName>
    <alternativeName>
        <fullName evidence="9">Queuosine biosynthesis protein QueD</fullName>
    </alternativeName>
</protein>
<name>A0A1I2CZJ7_9BACT</name>
<dbReference type="Gene3D" id="3.30.479.10">
    <property type="entry name" value="6-pyruvoyl tetrahydropterin synthase/QueD"/>
    <property type="match status" value="1"/>
</dbReference>
<dbReference type="AlphaFoldDB" id="A0A1I2CZJ7"/>
<dbReference type="PANTHER" id="PTHR12589">
    <property type="entry name" value="PYRUVOYL TETRAHYDROBIOPTERIN SYNTHASE"/>
    <property type="match status" value="1"/>
</dbReference>
<dbReference type="GO" id="GO:0046872">
    <property type="term" value="F:metal ion binding"/>
    <property type="evidence" value="ECO:0007669"/>
    <property type="project" value="UniProtKB-KW"/>
</dbReference>
<evidence type="ECO:0000256" key="4">
    <source>
        <dbReference type="ARBA" id="ARBA00012982"/>
    </source>
</evidence>
<dbReference type="EC" id="4.1.2.50" evidence="4"/>
<proteinExistence type="inferred from homology"/>
<dbReference type="PANTHER" id="PTHR12589:SF7">
    <property type="entry name" value="6-PYRUVOYL TETRAHYDROBIOPTERIN SYNTHASE"/>
    <property type="match status" value="1"/>
</dbReference>
<dbReference type="OrthoDB" id="9804698at2"/>
<evidence type="ECO:0000256" key="8">
    <source>
        <dbReference type="ARBA" id="ARBA00023239"/>
    </source>
</evidence>
<dbReference type="STRING" id="385682.SAMN05444380_11762"/>
<dbReference type="GO" id="GO:0070497">
    <property type="term" value="F:6-carboxytetrahydropterin synthase activity"/>
    <property type="evidence" value="ECO:0007669"/>
    <property type="project" value="UniProtKB-EC"/>
</dbReference>
<keyword evidence="6" id="KW-0479">Metal-binding</keyword>
<evidence type="ECO:0000256" key="9">
    <source>
        <dbReference type="ARBA" id="ARBA00031449"/>
    </source>
</evidence>
<dbReference type="UniPathway" id="UPA00391"/>
<dbReference type="InParanoid" id="A0A1I2CZJ7"/>
<dbReference type="Proteomes" id="UP000181976">
    <property type="component" value="Unassembled WGS sequence"/>
</dbReference>
<dbReference type="InterPro" id="IPR007115">
    <property type="entry name" value="6-PTP_synth/QueD"/>
</dbReference>
<keyword evidence="7" id="KW-0862">Zinc</keyword>
<dbReference type="EMBL" id="FONA01000017">
    <property type="protein sequence ID" value="SFE73708.1"/>
    <property type="molecule type" value="Genomic_DNA"/>
</dbReference>
<dbReference type="InterPro" id="IPR038418">
    <property type="entry name" value="6-PTP_synth/QueD_sf"/>
</dbReference>
<evidence type="ECO:0000313" key="11">
    <source>
        <dbReference type="EMBL" id="SFE73708.1"/>
    </source>
</evidence>
<evidence type="ECO:0000256" key="10">
    <source>
        <dbReference type="ARBA" id="ARBA00048807"/>
    </source>
</evidence>
<keyword evidence="12" id="KW-1185">Reference proteome</keyword>
<evidence type="ECO:0000256" key="6">
    <source>
        <dbReference type="ARBA" id="ARBA00022723"/>
    </source>
</evidence>
<dbReference type="Pfam" id="PF01242">
    <property type="entry name" value="PTPS"/>
    <property type="match status" value="1"/>
</dbReference>
<organism evidence="11 12">
    <name type="scientific">Thermophagus xiamenensis</name>
    <dbReference type="NCBI Taxonomy" id="385682"/>
    <lineage>
        <taxon>Bacteria</taxon>
        <taxon>Pseudomonadati</taxon>
        <taxon>Bacteroidota</taxon>
        <taxon>Bacteroidia</taxon>
        <taxon>Marinilabiliales</taxon>
        <taxon>Marinilabiliaceae</taxon>
        <taxon>Thermophagus</taxon>
    </lineage>
</organism>
<dbReference type="FunCoup" id="A0A1I2CZJ7">
    <property type="interactions" value="192"/>
</dbReference>